<proteinExistence type="predicted"/>
<reference evidence="2 3" key="1">
    <citation type="submission" date="2018-05" db="EMBL/GenBank/DDBJ databases">
        <title>Streptomyces venezuelae.</title>
        <authorList>
            <person name="Kim W."/>
            <person name="Lee N."/>
            <person name="Cho B.-K."/>
        </authorList>
    </citation>
    <scope>NUCLEOTIDE SEQUENCE [LARGE SCALE GENOMIC DNA]</scope>
    <source>
        <strain evidence="2 3">ATCC 14583</strain>
    </source>
</reference>
<protein>
    <submittedName>
        <fullName evidence="2">Uncharacterized protein</fullName>
    </submittedName>
</protein>
<accession>A0A5P2BFI5</accession>
<feature type="coiled-coil region" evidence="1">
    <location>
        <begin position="22"/>
        <end position="49"/>
    </location>
</feature>
<dbReference type="AlphaFoldDB" id="A0A5P2BFI5"/>
<organism evidence="2 3">
    <name type="scientific">Streptomyces venezuelae</name>
    <dbReference type="NCBI Taxonomy" id="54571"/>
    <lineage>
        <taxon>Bacteria</taxon>
        <taxon>Bacillati</taxon>
        <taxon>Actinomycetota</taxon>
        <taxon>Actinomycetes</taxon>
        <taxon>Kitasatosporales</taxon>
        <taxon>Streptomycetaceae</taxon>
        <taxon>Streptomyces</taxon>
    </lineage>
</organism>
<keyword evidence="3" id="KW-1185">Reference proteome</keyword>
<keyword evidence="1" id="KW-0175">Coiled coil</keyword>
<evidence type="ECO:0000313" key="2">
    <source>
        <dbReference type="EMBL" id="QES29203.1"/>
    </source>
</evidence>
<evidence type="ECO:0000256" key="1">
    <source>
        <dbReference type="SAM" id="Coils"/>
    </source>
</evidence>
<dbReference type="Proteomes" id="UP000323046">
    <property type="component" value="Chromosome"/>
</dbReference>
<dbReference type="EMBL" id="CP029193">
    <property type="protein sequence ID" value="QES29203.1"/>
    <property type="molecule type" value="Genomic_DNA"/>
</dbReference>
<gene>
    <name evidence="2" type="ORF">DEJ47_24700</name>
</gene>
<sequence length="167" mass="18819">MNAETYGHNCGALVARYAAELDRALRIEIERLENNVIELRNQHRRFSERNNGRTLSGIFDVIRERKAEASDMRDARVRLGRAVDEIDSCDRAIEFVAVSGKAVHVAVIRRQAADLVEADRLNREFPDVQGPARTYIAQGADAATRHAKSLADIKNWLTELMAYSPTK</sequence>
<dbReference type="RefSeq" id="WP_150171717.1">
    <property type="nucleotide sequence ID" value="NZ_CP029193.1"/>
</dbReference>
<evidence type="ECO:0000313" key="3">
    <source>
        <dbReference type="Proteomes" id="UP000323046"/>
    </source>
</evidence>
<name>A0A5P2BFI5_STRVZ</name>